<proteinExistence type="predicted"/>
<organism evidence="2">
    <name type="scientific">Alectorobius mimon</name>
    <dbReference type="NCBI Taxonomy" id="360319"/>
    <lineage>
        <taxon>Eukaryota</taxon>
        <taxon>Metazoa</taxon>
        <taxon>Ecdysozoa</taxon>
        <taxon>Arthropoda</taxon>
        <taxon>Chelicerata</taxon>
        <taxon>Arachnida</taxon>
        <taxon>Acari</taxon>
        <taxon>Parasitiformes</taxon>
        <taxon>Ixodida</taxon>
        <taxon>Ixodoidea</taxon>
        <taxon>Argasidae</taxon>
        <taxon>Ornithodorinae</taxon>
        <taxon>Alectorobius</taxon>
    </lineage>
</organism>
<feature type="non-terminal residue" evidence="2">
    <location>
        <position position="180"/>
    </location>
</feature>
<evidence type="ECO:0000313" key="2">
    <source>
        <dbReference type="EMBL" id="JAR87047.1"/>
    </source>
</evidence>
<feature type="signal peptide" evidence="1">
    <location>
        <begin position="1"/>
        <end position="31"/>
    </location>
</feature>
<keyword evidence="1" id="KW-0732">Signal</keyword>
<evidence type="ECO:0008006" key="3">
    <source>
        <dbReference type="Google" id="ProtNLM"/>
    </source>
</evidence>
<dbReference type="AlphaFoldDB" id="A0A147B8G2"/>
<reference evidence="2" key="1">
    <citation type="submission" date="2016-03" db="EMBL/GenBank/DDBJ databases">
        <title>Gut transcriptome analysis on engorged females of Ornithodoros mimon (Acari: Argasidae) and phylogenetic inferences of soft ticks.</title>
        <authorList>
            <person name="Landulfo G.A."/>
            <person name="Giovanni D."/>
            <person name="Carvalho E."/>
            <person name="Junqueira-de-Azevedo I."/>
            <person name="Patane J."/>
            <person name="Mendoca R."/>
            <person name="Barros-Battesti D."/>
        </authorList>
    </citation>
    <scope>NUCLEOTIDE SEQUENCE</scope>
    <source>
        <strain evidence="2">Females</strain>
        <tissue evidence="2">Gut</tissue>
    </source>
</reference>
<sequence length="180" mass="20885">MFRPRCTKKRRDFRRLLVAFLLWNHAKGVYSYQNFVQTGVPTNRQRLIQKARGGQNVRGENSLSKLRTGHNRERSRFRCFHFAQFSTIPIASNIMESDNTSPVYVPLYVFSAWCDLIGSALPRVDNLSCTLPLCILPSRPHVIGARRYRMLLVSCCCPCTEIISEHRNQSHHLSRNCFQK</sequence>
<accession>A0A147B8G2</accession>
<evidence type="ECO:0000256" key="1">
    <source>
        <dbReference type="SAM" id="SignalP"/>
    </source>
</evidence>
<dbReference type="EMBL" id="GEIB01001019">
    <property type="protein sequence ID" value="JAR87047.1"/>
    <property type="molecule type" value="Transcribed_RNA"/>
</dbReference>
<feature type="chain" id="PRO_5007542008" description="Secreted protein" evidence="1">
    <location>
        <begin position="32"/>
        <end position="180"/>
    </location>
</feature>
<protein>
    <recommendedName>
        <fullName evidence="3">Secreted protein</fullName>
    </recommendedName>
</protein>
<name>A0A147B8G2_9ACAR</name>